<keyword evidence="9" id="KW-1185">Reference proteome</keyword>
<evidence type="ECO:0000256" key="3">
    <source>
        <dbReference type="ARBA" id="ARBA00022989"/>
    </source>
</evidence>
<feature type="transmembrane region" description="Helical" evidence="6">
    <location>
        <begin position="511"/>
        <end position="528"/>
    </location>
</feature>
<feature type="transmembrane region" description="Helical" evidence="6">
    <location>
        <begin position="177"/>
        <end position="197"/>
    </location>
</feature>
<sequence>MTRHLILRLFPFVAWLPLSPLLLRADLVAGITGALVLVPKAMAYAQLAGLPLQFGLYTALVPAIIGAMWGSSRQLATGPVAILSLMTAAAVTPLAAPGSADYIGLALLLALMAGCIQLVLGLVKLGNAVNFVSHPVILGFMNAAALIIGLSQLDMLLGIPKGRSDFFLMDVWEMLGYLPLTHLPTLAMSVGTALLLLGVKQIRFLAKSGVLLVVLLTTLISFCIGFEHKTTARIDDVATPVAREIIEKHDASLRHMAAIANSITSLNAELRQAEKNRDSRAAAELRFRLNLLEIESEAAQKDSRASMRTLRKTYFVRTLSGEPVRFHQWNAVPQGVKTDGRLWHIQKISQGQLYLNGGGEVVGAVPAGLPSLKMPAISLNGIAQLMSAALVVALVAFMESISMAKAMAASTRQRIDPNQELIGQGLANIGGSFFQAYPASGSFTGSAINLQAGAKTGLAMVFNGFFIAITLLFLTPYIYHLPKAVLAVIITFAVASLITPRAFLQVWRASRADACVAVATFVLTLLAAPHLDKGIIIGALLAIGHSLYRTMAPRVAILGRHEDGSFRDVTVIPHLVISTRVVALRFDGALYFANVAYFQDAVLAAVADHRDIKYLLVVGDAISFIDSSGEGMLHSVVAQLHRSGVEVVFSGLKKQVLDVLRATGLFGFIGGEQNIFATETQALTAIYSRLGEGENACAIPPVQRPSRGRGDRP</sequence>
<evidence type="ECO:0000256" key="4">
    <source>
        <dbReference type="ARBA" id="ARBA00023136"/>
    </source>
</evidence>
<keyword evidence="2 6" id="KW-0812">Transmembrane</keyword>
<dbReference type="PROSITE" id="PS50801">
    <property type="entry name" value="STAS"/>
    <property type="match status" value="1"/>
</dbReference>
<dbReference type="Pfam" id="PF01740">
    <property type="entry name" value="STAS"/>
    <property type="match status" value="1"/>
</dbReference>
<dbReference type="KEGG" id="deo:CAY53_03410"/>
<evidence type="ECO:0000256" key="2">
    <source>
        <dbReference type="ARBA" id="ARBA00022692"/>
    </source>
</evidence>
<dbReference type="Gene3D" id="3.30.750.24">
    <property type="entry name" value="STAS domain"/>
    <property type="match status" value="1"/>
</dbReference>
<dbReference type="CDD" id="cd07042">
    <property type="entry name" value="STAS_SulP_like_sulfate_transporter"/>
    <property type="match status" value="1"/>
</dbReference>
<evidence type="ECO:0000256" key="5">
    <source>
        <dbReference type="SAM" id="Coils"/>
    </source>
</evidence>
<dbReference type="Proteomes" id="UP000239867">
    <property type="component" value="Chromosome"/>
</dbReference>
<feature type="transmembrane region" description="Helical" evidence="6">
    <location>
        <begin position="135"/>
        <end position="157"/>
    </location>
</feature>
<feature type="transmembrane region" description="Helical" evidence="6">
    <location>
        <begin position="485"/>
        <end position="504"/>
    </location>
</feature>
<comment type="subcellular location">
    <subcellularLocation>
        <location evidence="1">Membrane</location>
        <topology evidence="1">Multi-pass membrane protein</topology>
    </subcellularLocation>
</comment>
<keyword evidence="3 6" id="KW-1133">Transmembrane helix</keyword>
<organism evidence="8 9">
    <name type="scientific">Desulfobulbus oralis</name>
    <dbReference type="NCBI Taxonomy" id="1986146"/>
    <lineage>
        <taxon>Bacteria</taxon>
        <taxon>Pseudomonadati</taxon>
        <taxon>Thermodesulfobacteriota</taxon>
        <taxon>Desulfobulbia</taxon>
        <taxon>Desulfobulbales</taxon>
        <taxon>Desulfobulbaceae</taxon>
        <taxon>Desulfobulbus</taxon>
    </lineage>
</organism>
<dbReference type="PANTHER" id="PTHR11814">
    <property type="entry name" value="SULFATE TRANSPORTER"/>
    <property type="match status" value="1"/>
</dbReference>
<feature type="transmembrane region" description="Helical" evidence="6">
    <location>
        <begin position="376"/>
        <end position="397"/>
    </location>
</feature>
<evidence type="ECO:0000313" key="8">
    <source>
        <dbReference type="EMBL" id="AVD70650.1"/>
    </source>
</evidence>
<keyword evidence="5" id="KW-0175">Coiled coil</keyword>
<dbReference type="Pfam" id="PF00916">
    <property type="entry name" value="Sulfate_transp"/>
    <property type="match status" value="2"/>
</dbReference>
<protein>
    <submittedName>
        <fullName evidence="8">Sodium-independent anion transporter</fullName>
    </submittedName>
</protein>
<dbReference type="EMBL" id="CP021255">
    <property type="protein sequence ID" value="AVD70650.1"/>
    <property type="molecule type" value="Genomic_DNA"/>
</dbReference>
<dbReference type="OrthoDB" id="9769739at2"/>
<feature type="transmembrane region" description="Helical" evidence="6">
    <location>
        <begin position="102"/>
        <end position="123"/>
    </location>
</feature>
<name>A0A2L1GLT9_9BACT</name>
<reference evidence="8 9" key="1">
    <citation type="journal article" date="2018" name="MBio">
        <title>Insights into the evolution of host association through the isolation and characterization of a novel human periodontal pathobiont, Desulfobulbus oralis.</title>
        <authorList>
            <person name="Cross K.L."/>
            <person name="Chirania P."/>
            <person name="Xiong W."/>
            <person name="Beall C.J."/>
            <person name="Elkins J.G."/>
            <person name="Giannone R.J."/>
            <person name="Griffen A.L."/>
            <person name="Guss A.M."/>
            <person name="Hettich R.L."/>
            <person name="Joshi S.S."/>
            <person name="Mokrzan E.M."/>
            <person name="Martin R.K."/>
            <person name="Zhulin I.B."/>
            <person name="Leys E.J."/>
            <person name="Podar M."/>
        </authorList>
    </citation>
    <scope>NUCLEOTIDE SEQUENCE [LARGE SCALE GENOMIC DNA]</scope>
    <source>
        <strain evidence="8 9">ORNL</strain>
    </source>
</reference>
<accession>A0A2L1GLT9</accession>
<feature type="coiled-coil region" evidence="5">
    <location>
        <begin position="256"/>
        <end position="302"/>
    </location>
</feature>
<dbReference type="SUPFAM" id="SSF52091">
    <property type="entry name" value="SpoIIaa-like"/>
    <property type="match status" value="1"/>
</dbReference>
<evidence type="ECO:0000313" key="9">
    <source>
        <dbReference type="Proteomes" id="UP000239867"/>
    </source>
</evidence>
<feature type="transmembrane region" description="Helical" evidence="6">
    <location>
        <begin position="48"/>
        <end position="69"/>
    </location>
</feature>
<dbReference type="InterPro" id="IPR036513">
    <property type="entry name" value="STAS_dom_sf"/>
</dbReference>
<evidence type="ECO:0000256" key="6">
    <source>
        <dbReference type="SAM" id="Phobius"/>
    </source>
</evidence>
<dbReference type="InterPro" id="IPR001902">
    <property type="entry name" value="SLC26A/SulP_fam"/>
</dbReference>
<dbReference type="InterPro" id="IPR011547">
    <property type="entry name" value="SLC26A/SulP_dom"/>
</dbReference>
<keyword evidence="4 6" id="KW-0472">Membrane</keyword>
<dbReference type="InterPro" id="IPR002645">
    <property type="entry name" value="STAS_dom"/>
</dbReference>
<feature type="domain" description="STAS" evidence="7">
    <location>
        <begin position="571"/>
        <end position="686"/>
    </location>
</feature>
<feature type="transmembrane region" description="Helical" evidence="6">
    <location>
        <begin position="76"/>
        <end position="96"/>
    </location>
</feature>
<feature type="transmembrane region" description="Helical" evidence="6">
    <location>
        <begin position="458"/>
        <end position="479"/>
    </location>
</feature>
<dbReference type="GO" id="GO:0055085">
    <property type="term" value="P:transmembrane transport"/>
    <property type="evidence" value="ECO:0007669"/>
    <property type="project" value="InterPro"/>
</dbReference>
<feature type="transmembrane region" description="Helical" evidence="6">
    <location>
        <begin position="209"/>
        <end position="227"/>
    </location>
</feature>
<dbReference type="RefSeq" id="WP_104935945.1">
    <property type="nucleotide sequence ID" value="NZ_CP021255.1"/>
</dbReference>
<dbReference type="AlphaFoldDB" id="A0A2L1GLT9"/>
<gene>
    <name evidence="8" type="ORF">CAY53_03410</name>
</gene>
<dbReference type="GO" id="GO:0016020">
    <property type="term" value="C:membrane"/>
    <property type="evidence" value="ECO:0007669"/>
    <property type="project" value="UniProtKB-SubCell"/>
</dbReference>
<evidence type="ECO:0000259" key="7">
    <source>
        <dbReference type="PROSITE" id="PS50801"/>
    </source>
</evidence>
<proteinExistence type="predicted"/>
<evidence type="ECO:0000256" key="1">
    <source>
        <dbReference type="ARBA" id="ARBA00004141"/>
    </source>
</evidence>